<dbReference type="EMBL" id="JACIJB010000008">
    <property type="protein sequence ID" value="MBB5661133.1"/>
    <property type="molecule type" value="Genomic_DNA"/>
</dbReference>
<evidence type="ECO:0000256" key="1">
    <source>
        <dbReference type="ARBA" id="ARBA00023015"/>
    </source>
</evidence>
<dbReference type="AlphaFoldDB" id="A0A7W9E7L8"/>
<evidence type="ECO:0000256" key="3">
    <source>
        <dbReference type="ARBA" id="ARBA00023163"/>
    </source>
</evidence>
<sequence>MDMAVVMMGFSALSTLSRVEILRLLAKEAPPEGMKSGDIAKKLGVAQNTLSTQLMMLSHARLVQYQRDGRSILYRVDQENLQALSDFLLKECGGEATSKPTRKAA</sequence>
<dbReference type="InterPro" id="IPR011991">
    <property type="entry name" value="ArsR-like_HTH"/>
</dbReference>
<name>A0A7W9E7L8_9CAUL</name>
<dbReference type="PANTHER" id="PTHR43132:SF2">
    <property type="entry name" value="ARSENICAL RESISTANCE OPERON REPRESSOR ARSR-RELATED"/>
    <property type="match status" value="1"/>
</dbReference>
<dbReference type="InterPro" id="IPR036388">
    <property type="entry name" value="WH-like_DNA-bd_sf"/>
</dbReference>
<comment type="caution">
    <text evidence="5">The sequence shown here is derived from an EMBL/GenBank/DDBJ whole genome shotgun (WGS) entry which is preliminary data.</text>
</comment>
<evidence type="ECO:0000256" key="2">
    <source>
        <dbReference type="ARBA" id="ARBA00023125"/>
    </source>
</evidence>
<dbReference type="CDD" id="cd00090">
    <property type="entry name" value="HTH_ARSR"/>
    <property type="match status" value="1"/>
</dbReference>
<keyword evidence="1" id="KW-0805">Transcription regulation</keyword>
<reference evidence="5 6" key="1">
    <citation type="submission" date="2020-08" db="EMBL/GenBank/DDBJ databases">
        <title>Genomic Encyclopedia of Type Strains, Phase IV (KMG-IV): sequencing the most valuable type-strain genomes for metagenomic binning, comparative biology and taxonomic classification.</title>
        <authorList>
            <person name="Goeker M."/>
        </authorList>
    </citation>
    <scope>NUCLEOTIDE SEQUENCE [LARGE SCALE GENOMIC DNA]</scope>
    <source>
        <strain evidence="5 6">DSM 24448</strain>
    </source>
</reference>
<organism evidence="5 6">
    <name type="scientific">Brevundimonas halotolerans</name>
    <dbReference type="NCBI Taxonomy" id="69670"/>
    <lineage>
        <taxon>Bacteria</taxon>
        <taxon>Pseudomonadati</taxon>
        <taxon>Pseudomonadota</taxon>
        <taxon>Alphaproteobacteria</taxon>
        <taxon>Caulobacterales</taxon>
        <taxon>Caulobacteraceae</taxon>
        <taxon>Brevundimonas</taxon>
    </lineage>
</organism>
<evidence type="ECO:0000313" key="6">
    <source>
        <dbReference type="Proteomes" id="UP000548978"/>
    </source>
</evidence>
<proteinExistence type="predicted"/>
<dbReference type="SMART" id="SM00418">
    <property type="entry name" value="HTH_ARSR"/>
    <property type="match status" value="1"/>
</dbReference>
<dbReference type="InterPro" id="IPR051011">
    <property type="entry name" value="Metal_resp_trans_reg"/>
</dbReference>
<gene>
    <name evidence="5" type="ORF">FHS65_001892</name>
</gene>
<dbReference type="InterPro" id="IPR001845">
    <property type="entry name" value="HTH_ArsR_DNA-bd_dom"/>
</dbReference>
<feature type="domain" description="HTH arsR-type" evidence="4">
    <location>
        <begin position="1"/>
        <end position="96"/>
    </location>
</feature>
<dbReference type="GO" id="GO:0003677">
    <property type="term" value="F:DNA binding"/>
    <property type="evidence" value="ECO:0007669"/>
    <property type="project" value="UniProtKB-KW"/>
</dbReference>
<keyword evidence="3" id="KW-0804">Transcription</keyword>
<keyword evidence="6" id="KW-1185">Reference proteome</keyword>
<dbReference type="GO" id="GO:0003700">
    <property type="term" value="F:DNA-binding transcription factor activity"/>
    <property type="evidence" value="ECO:0007669"/>
    <property type="project" value="InterPro"/>
</dbReference>
<dbReference type="NCBIfam" id="NF033788">
    <property type="entry name" value="HTH_metalloreg"/>
    <property type="match status" value="1"/>
</dbReference>
<dbReference type="Proteomes" id="UP000548978">
    <property type="component" value="Unassembled WGS sequence"/>
</dbReference>
<dbReference type="PRINTS" id="PR00778">
    <property type="entry name" value="HTHARSR"/>
</dbReference>
<accession>A0A7W9E7L8</accession>
<dbReference type="RefSeq" id="WP_164462036.1">
    <property type="nucleotide sequence ID" value="NZ_JACIJB010000008.1"/>
</dbReference>
<dbReference type="PANTHER" id="PTHR43132">
    <property type="entry name" value="ARSENICAL RESISTANCE OPERON REPRESSOR ARSR-RELATED"/>
    <property type="match status" value="1"/>
</dbReference>
<protein>
    <submittedName>
        <fullName evidence="5">DNA-binding transcriptional ArsR family regulator</fullName>
    </submittedName>
</protein>
<evidence type="ECO:0000259" key="4">
    <source>
        <dbReference type="PROSITE" id="PS50987"/>
    </source>
</evidence>
<dbReference type="Pfam" id="PF01022">
    <property type="entry name" value="HTH_5"/>
    <property type="match status" value="1"/>
</dbReference>
<dbReference type="SUPFAM" id="SSF46785">
    <property type="entry name" value="Winged helix' DNA-binding domain"/>
    <property type="match status" value="1"/>
</dbReference>
<dbReference type="Gene3D" id="1.10.10.10">
    <property type="entry name" value="Winged helix-like DNA-binding domain superfamily/Winged helix DNA-binding domain"/>
    <property type="match status" value="1"/>
</dbReference>
<dbReference type="InterPro" id="IPR036390">
    <property type="entry name" value="WH_DNA-bd_sf"/>
</dbReference>
<dbReference type="PROSITE" id="PS50987">
    <property type="entry name" value="HTH_ARSR_2"/>
    <property type="match status" value="1"/>
</dbReference>
<evidence type="ECO:0000313" key="5">
    <source>
        <dbReference type="EMBL" id="MBB5661133.1"/>
    </source>
</evidence>
<keyword evidence="2 5" id="KW-0238">DNA-binding</keyword>